<dbReference type="Gene3D" id="3.60.21.10">
    <property type="match status" value="1"/>
</dbReference>
<feature type="transmembrane region" description="Helical" evidence="2">
    <location>
        <begin position="731"/>
        <end position="753"/>
    </location>
</feature>
<name>A0A933MHE1_UNCT6</name>
<dbReference type="GO" id="GO:0009166">
    <property type="term" value="P:nucleotide catabolic process"/>
    <property type="evidence" value="ECO:0007669"/>
    <property type="project" value="InterPro"/>
</dbReference>
<accession>A0A933MHE1</accession>
<comment type="caution">
    <text evidence="3">The sequence shown here is derived from an EMBL/GenBank/DDBJ whole genome shotgun (WGS) entry which is preliminary data.</text>
</comment>
<evidence type="ECO:0008006" key="5">
    <source>
        <dbReference type="Google" id="ProtNLM"/>
    </source>
</evidence>
<evidence type="ECO:0000256" key="2">
    <source>
        <dbReference type="SAM" id="Phobius"/>
    </source>
</evidence>
<dbReference type="AlphaFoldDB" id="A0A933MHE1"/>
<feature type="transmembrane region" description="Helical" evidence="2">
    <location>
        <begin position="597"/>
        <end position="619"/>
    </location>
</feature>
<dbReference type="Proteomes" id="UP000736328">
    <property type="component" value="Unassembled WGS sequence"/>
</dbReference>
<dbReference type="SUPFAM" id="SSF56300">
    <property type="entry name" value="Metallo-dependent phosphatases"/>
    <property type="match status" value="1"/>
</dbReference>
<dbReference type="PANTHER" id="PTHR11575">
    <property type="entry name" value="5'-NUCLEOTIDASE-RELATED"/>
    <property type="match status" value="1"/>
</dbReference>
<reference evidence="3" key="1">
    <citation type="submission" date="2020-07" db="EMBL/GenBank/DDBJ databases">
        <title>Huge and variable diversity of episymbiotic CPR bacteria and DPANN archaea in groundwater ecosystems.</title>
        <authorList>
            <person name="He C.Y."/>
            <person name="Keren R."/>
            <person name="Whittaker M."/>
            <person name="Farag I.F."/>
            <person name="Doudna J."/>
            <person name="Cate J.H.D."/>
            <person name="Banfield J.F."/>
        </authorList>
    </citation>
    <scope>NUCLEOTIDE SEQUENCE</scope>
    <source>
        <strain evidence="3">NC_groundwater_1520_Pr4_B-0.1um_53_5</strain>
    </source>
</reference>
<dbReference type="PANTHER" id="PTHR11575:SF24">
    <property type="entry name" value="5'-NUCLEOTIDASE"/>
    <property type="match status" value="1"/>
</dbReference>
<feature type="transmembrane region" description="Helical" evidence="2">
    <location>
        <begin position="765"/>
        <end position="789"/>
    </location>
</feature>
<feature type="transmembrane region" description="Helical" evidence="2">
    <location>
        <begin position="554"/>
        <end position="585"/>
    </location>
</feature>
<keyword evidence="2" id="KW-0812">Transmembrane</keyword>
<feature type="transmembrane region" description="Helical" evidence="2">
    <location>
        <begin position="683"/>
        <end position="711"/>
    </location>
</feature>
<evidence type="ECO:0000313" key="4">
    <source>
        <dbReference type="Proteomes" id="UP000736328"/>
    </source>
</evidence>
<evidence type="ECO:0000256" key="1">
    <source>
        <dbReference type="SAM" id="MobiDB-lite"/>
    </source>
</evidence>
<dbReference type="GO" id="GO:0016787">
    <property type="term" value="F:hydrolase activity"/>
    <property type="evidence" value="ECO:0007669"/>
    <property type="project" value="InterPro"/>
</dbReference>
<keyword evidence="2" id="KW-1133">Transmembrane helix</keyword>
<dbReference type="PROSITE" id="PS51354">
    <property type="entry name" value="GLUTAREDOXIN_2"/>
    <property type="match status" value="1"/>
</dbReference>
<protein>
    <recommendedName>
        <fullName evidence="5">Thioredoxin domain-containing protein</fullName>
    </recommendedName>
</protein>
<dbReference type="InterPro" id="IPR006179">
    <property type="entry name" value="5_nucleotidase/apyrase"/>
</dbReference>
<gene>
    <name evidence="3" type="ORF">HY768_01810</name>
</gene>
<organism evidence="3 4">
    <name type="scientific">candidate division TA06 bacterium</name>
    <dbReference type="NCBI Taxonomy" id="2250710"/>
    <lineage>
        <taxon>Bacteria</taxon>
        <taxon>Bacteria division TA06</taxon>
    </lineage>
</organism>
<sequence>MKKILSIIIFIVFATGWVSAQKLLVIQTNVANGYLYPCRCPTEPKGGLAKRVTLIKKLARGQSQFLLLDSGDLLGIDSDWKGDSLMFAAYRAMNYDALAPGDQEFARGINNFLKLQQEFDLPFVSANLLYQGKNLTPAYRIVELKTLNIKAALIGLISPDAFRYYPQDSLQGLQIKDPDSILHSILDSLKDRADIFILVSHLGYEKEIETAKKFPQLTLIVGGHTQTELKTADLSAGVPIIEAGASAKSLSYAWFQKQGDRWQHQSSRMEGITTDLADDQNIVSIVGQAPQPKPVNANPVPGDTRLQVQLFVARDCPDCEQLKKGLFTRLSQEYQTRMVLVYREVDNPAEYQILLNYEKQLNDKNNQIPAAVIGNRILGGVEEIERDLERLIKETLVRQAMEKQKPRSKATEPSLDKPDRRAKKTLEIDTIDSIYLAFVSNVRCPKCSRAEYMLKALKTKYPNLVLEKIDAGSDSGKLMSEALGLMYGLPGEKRMIAPSAFVGQDCLIGDEIDDQSLSDLLAKYSSGSGLVPWMEAKEYLPQAKQSVVSRFASFGLWGVLGAGLLDGINPCSLAVLVFFISYLAFVGRKRWEILAVGFAYTLADFIVYFLIGVGSLSFLMSLKALPVFSKIFYWLAIVAGLALAFYNLKDYLKARKGDYSGMDLQLSTKAKQRIHKVIRDKMGAWGLVGGAFGVGLITSVLEFACTGQVYLPTIAFVAQISSHKYQAYGYLLLYNLMFEVPMIVAFVIAFWGVSSKRIAGWAQASVAGVKLLTALLFLIMSAALLYILVK</sequence>
<feature type="region of interest" description="Disordered" evidence="1">
    <location>
        <begin position="402"/>
        <end position="421"/>
    </location>
</feature>
<dbReference type="InterPro" id="IPR029052">
    <property type="entry name" value="Metallo-depent_PP-like"/>
</dbReference>
<keyword evidence="2" id="KW-0472">Membrane</keyword>
<proteinExistence type="predicted"/>
<feature type="transmembrane region" description="Helical" evidence="2">
    <location>
        <begin position="631"/>
        <end position="648"/>
    </location>
</feature>
<evidence type="ECO:0000313" key="3">
    <source>
        <dbReference type="EMBL" id="MBI4725957.1"/>
    </source>
</evidence>
<dbReference type="EMBL" id="JACQXR010000020">
    <property type="protein sequence ID" value="MBI4725957.1"/>
    <property type="molecule type" value="Genomic_DNA"/>
</dbReference>
<dbReference type="PRINTS" id="PR01607">
    <property type="entry name" value="APYRASEFAMLY"/>
</dbReference>